<feature type="region of interest" description="Disordered" evidence="1">
    <location>
        <begin position="1"/>
        <end position="28"/>
    </location>
</feature>
<name>A0A453KQ30_AEGTS</name>
<evidence type="ECO:0000256" key="1">
    <source>
        <dbReference type="SAM" id="MobiDB-lite"/>
    </source>
</evidence>
<evidence type="ECO:0000313" key="2">
    <source>
        <dbReference type="EnsemblPlants" id="AET5Gv20479800.2"/>
    </source>
</evidence>
<reference evidence="2" key="3">
    <citation type="journal article" date="2017" name="Nature">
        <title>Genome sequence of the progenitor of the wheat D genome Aegilops tauschii.</title>
        <authorList>
            <person name="Luo M.C."/>
            <person name="Gu Y.Q."/>
            <person name="Puiu D."/>
            <person name="Wang H."/>
            <person name="Twardziok S.O."/>
            <person name="Deal K.R."/>
            <person name="Huo N."/>
            <person name="Zhu T."/>
            <person name="Wang L."/>
            <person name="Wang Y."/>
            <person name="McGuire P.E."/>
            <person name="Liu S."/>
            <person name="Long H."/>
            <person name="Ramasamy R.K."/>
            <person name="Rodriguez J.C."/>
            <person name="Van S.L."/>
            <person name="Yuan L."/>
            <person name="Wang Z."/>
            <person name="Xia Z."/>
            <person name="Xiao L."/>
            <person name="Anderson O.D."/>
            <person name="Ouyang S."/>
            <person name="Liang Y."/>
            <person name="Zimin A.V."/>
            <person name="Pertea G."/>
            <person name="Qi P."/>
            <person name="Bennetzen J.L."/>
            <person name="Dai X."/>
            <person name="Dawson M.W."/>
            <person name="Muller H.G."/>
            <person name="Kugler K."/>
            <person name="Rivarola-Duarte L."/>
            <person name="Spannagl M."/>
            <person name="Mayer K.F.X."/>
            <person name="Lu F.H."/>
            <person name="Bevan M.W."/>
            <person name="Leroy P."/>
            <person name="Li P."/>
            <person name="You F.M."/>
            <person name="Sun Q."/>
            <person name="Liu Z."/>
            <person name="Lyons E."/>
            <person name="Wicker T."/>
            <person name="Salzberg S.L."/>
            <person name="Devos K.M."/>
            <person name="Dvorak J."/>
        </authorList>
    </citation>
    <scope>NUCLEOTIDE SEQUENCE [LARGE SCALE GENOMIC DNA]</scope>
    <source>
        <strain evidence="2">cv. AL8/78</strain>
    </source>
</reference>
<feature type="region of interest" description="Disordered" evidence="1">
    <location>
        <begin position="55"/>
        <end position="83"/>
    </location>
</feature>
<evidence type="ECO:0000313" key="3">
    <source>
        <dbReference type="Proteomes" id="UP000015105"/>
    </source>
</evidence>
<dbReference type="Proteomes" id="UP000015105">
    <property type="component" value="Chromosome 5D"/>
</dbReference>
<protein>
    <submittedName>
        <fullName evidence="2">Uncharacterized protein</fullName>
    </submittedName>
</protein>
<dbReference type="Gramene" id="AET5Gv20479800.2">
    <property type="protein sequence ID" value="AET5Gv20479800.2"/>
    <property type="gene ID" value="AET5Gv20479800"/>
</dbReference>
<dbReference type="EnsemblPlants" id="AET5Gv20479800.2">
    <property type="protein sequence ID" value="AET5Gv20479800.2"/>
    <property type="gene ID" value="AET5Gv20479800"/>
</dbReference>
<reference evidence="2" key="5">
    <citation type="journal article" date="2021" name="G3 (Bethesda)">
        <title>Aegilops tauschii genome assembly Aet v5.0 features greater sequence contiguity and improved annotation.</title>
        <authorList>
            <person name="Wang L."/>
            <person name="Zhu T."/>
            <person name="Rodriguez J.C."/>
            <person name="Deal K.R."/>
            <person name="Dubcovsky J."/>
            <person name="McGuire P.E."/>
            <person name="Lux T."/>
            <person name="Spannagl M."/>
            <person name="Mayer K.F.X."/>
            <person name="Baldrich P."/>
            <person name="Meyers B.C."/>
            <person name="Huo N."/>
            <person name="Gu Y.Q."/>
            <person name="Zhou H."/>
            <person name="Devos K.M."/>
            <person name="Bennetzen J.L."/>
            <person name="Unver T."/>
            <person name="Budak H."/>
            <person name="Gulick P.J."/>
            <person name="Galiba G."/>
            <person name="Kalapos B."/>
            <person name="Nelson D.R."/>
            <person name="Li P."/>
            <person name="You F.M."/>
            <person name="Luo M.C."/>
            <person name="Dvorak J."/>
        </authorList>
    </citation>
    <scope>NUCLEOTIDE SEQUENCE [LARGE SCALE GENOMIC DNA]</scope>
    <source>
        <strain evidence="2">cv. AL8/78</strain>
    </source>
</reference>
<reference evidence="3" key="2">
    <citation type="journal article" date="2017" name="Nat. Plants">
        <title>The Aegilops tauschii genome reveals multiple impacts of transposons.</title>
        <authorList>
            <person name="Zhao G."/>
            <person name="Zou C."/>
            <person name="Li K."/>
            <person name="Wang K."/>
            <person name="Li T."/>
            <person name="Gao L."/>
            <person name="Zhang X."/>
            <person name="Wang H."/>
            <person name="Yang Z."/>
            <person name="Liu X."/>
            <person name="Jiang W."/>
            <person name="Mao L."/>
            <person name="Kong X."/>
            <person name="Jiao Y."/>
            <person name="Jia J."/>
        </authorList>
    </citation>
    <scope>NUCLEOTIDE SEQUENCE [LARGE SCALE GENOMIC DNA]</scope>
    <source>
        <strain evidence="3">cv. AL8/78</strain>
    </source>
</reference>
<feature type="compositionally biased region" description="Low complexity" evidence="1">
    <location>
        <begin position="1"/>
        <end position="23"/>
    </location>
</feature>
<dbReference type="AlphaFoldDB" id="A0A453KQ30"/>
<reference evidence="2" key="4">
    <citation type="submission" date="2019-03" db="UniProtKB">
        <authorList>
            <consortium name="EnsemblPlants"/>
        </authorList>
    </citation>
    <scope>IDENTIFICATION</scope>
</reference>
<organism evidence="2 3">
    <name type="scientific">Aegilops tauschii subsp. strangulata</name>
    <name type="common">Goatgrass</name>
    <dbReference type="NCBI Taxonomy" id="200361"/>
    <lineage>
        <taxon>Eukaryota</taxon>
        <taxon>Viridiplantae</taxon>
        <taxon>Streptophyta</taxon>
        <taxon>Embryophyta</taxon>
        <taxon>Tracheophyta</taxon>
        <taxon>Spermatophyta</taxon>
        <taxon>Magnoliopsida</taxon>
        <taxon>Liliopsida</taxon>
        <taxon>Poales</taxon>
        <taxon>Poaceae</taxon>
        <taxon>BOP clade</taxon>
        <taxon>Pooideae</taxon>
        <taxon>Triticodae</taxon>
        <taxon>Triticeae</taxon>
        <taxon>Triticinae</taxon>
        <taxon>Aegilops</taxon>
    </lineage>
</organism>
<sequence>MGIANANARAAATAAATTTASANQRGVAGDDFQLTSSALLRMQDHSSNYLSFQNLLGSTQPSSQHRHATGRRLPEQPRRGPRPMALYIRVAKRKRKVHVSRALSD</sequence>
<proteinExistence type="predicted"/>
<accession>A0A453KQ30</accession>
<keyword evidence="3" id="KW-1185">Reference proteome</keyword>
<reference evidence="3" key="1">
    <citation type="journal article" date="2014" name="Science">
        <title>Ancient hybridizations among the ancestral genomes of bread wheat.</title>
        <authorList>
            <consortium name="International Wheat Genome Sequencing Consortium,"/>
            <person name="Marcussen T."/>
            <person name="Sandve S.R."/>
            <person name="Heier L."/>
            <person name="Spannagl M."/>
            <person name="Pfeifer M."/>
            <person name="Jakobsen K.S."/>
            <person name="Wulff B.B."/>
            <person name="Steuernagel B."/>
            <person name="Mayer K.F."/>
            <person name="Olsen O.A."/>
        </authorList>
    </citation>
    <scope>NUCLEOTIDE SEQUENCE [LARGE SCALE GENOMIC DNA]</scope>
    <source>
        <strain evidence="3">cv. AL8/78</strain>
    </source>
</reference>